<organism evidence="5 6">
    <name type="scientific">Geodia barretti</name>
    <name type="common">Barrett's horny sponge</name>
    <dbReference type="NCBI Taxonomy" id="519541"/>
    <lineage>
        <taxon>Eukaryota</taxon>
        <taxon>Metazoa</taxon>
        <taxon>Porifera</taxon>
        <taxon>Demospongiae</taxon>
        <taxon>Heteroscleromorpha</taxon>
        <taxon>Tetractinellida</taxon>
        <taxon>Astrophorina</taxon>
        <taxon>Geodiidae</taxon>
        <taxon>Geodia</taxon>
    </lineage>
</organism>
<keyword evidence="6" id="KW-1185">Reference proteome</keyword>
<dbReference type="InterPro" id="IPR000504">
    <property type="entry name" value="RRM_dom"/>
</dbReference>
<feature type="compositionally biased region" description="Basic and acidic residues" evidence="3">
    <location>
        <begin position="687"/>
        <end position="699"/>
    </location>
</feature>
<gene>
    <name evidence="5" type="ORF">GBAR_LOCUS31683</name>
</gene>
<keyword evidence="5" id="KW-0396">Initiation factor</keyword>
<dbReference type="Proteomes" id="UP001174909">
    <property type="component" value="Unassembled WGS sequence"/>
</dbReference>
<feature type="compositionally biased region" description="Basic and acidic residues" evidence="3">
    <location>
        <begin position="42"/>
        <end position="60"/>
    </location>
</feature>
<proteinExistence type="predicted"/>
<dbReference type="PROSITE" id="PS50102">
    <property type="entry name" value="RRM"/>
    <property type="match status" value="1"/>
</dbReference>
<dbReference type="Gene3D" id="3.30.70.330">
    <property type="match status" value="1"/>
</dbReference>
<accession>A0AA35U174</accession>
<dbReference type="Pfam" id="PF00076">
    <property type="entry name" value="RRM_1"/>
    <property type="match status" value="1"/>
</dbReference>
<dbReference type="GO" id="GO:0003723">
    <property type="term" value="F:RNA binding"/>
    <property type="evidence" value="ECO:0007669"/>
    <property type="project" value="UniProtKB-UniRule"/>
</dbReference>
<dbReference type="SUPFAM" id="SSF54928">
    <property type="entry name" value="RNA-binding domain, RBD"/>
    <property type="match status" value="1"/>
</dbReference>
<sequence>MELPKEEAASSGKKKKQKKQKSNKTQSLNDFLARPSIGSKYSSKDPPKRTDSWADAMDERGDAEEVTTTWQGGGEFDRSQLPSAPRKAQARNIDRGRLPKAPPYTVYLGNLSYECNEDDIVHFFGRKNLTVCYLLIVSLIQHWLEQVKEVRLPTDSGTSRLKGFGYAELESVAAILDALELTGETLKNRSVTIDLATSKSAGPMIYCLALGLRTIQYVERKVVFCVQMETEGEKGSGETQTIGQKATGEEAPETMATPLLVPGTTRMDLLLEIATSEGEGMEMTTEEEAMTIGEIMIKEGEGMKEVGMRREVDMQEEEGMKAGGDEDMVLEAGTKGLKTAGTMVTTMEGMEEEGRREGMSKIAGDHHVMTMDMGVAEALREGLSRRRDRDCSCRPVDSAPTDGRSAIFGAAQPVDTAAREMEIEQKMMREKERAGKEEEKAQKERELREEREKGSVFGGARPVDTASREKEIEEKLRRRQEEDEKLLQRRQRKGSDSERKARGRDRKGSDRSGDGEEGGRGQERYSRSPERLGTRREKEEGGEQGEDGRLHDDHIRVREGRPKERQREDRGRRERSIEEDWAEGGRGGRRVQPLRSGVDSGDREPGTERSRGVGRRGGWRGRGVGVPGTEGERGDQRSGERDRQRPKAPPTREDGPLKKYEEPHQQPAFSQPSRYAMLDMEGDEAIPGDKEDRPQAEDD</sequence>
<evidence type="ECO:0000259" key="4">
    <source>
        <dbReference type="PROSITE" id="PS50102"/>
    </source>
</evidence>
<feature type="compositionally biased region" description="Basic and acidic residues" evidence="3">
    <location>
        <begin position="600"/>
        <end position="611"/>
    </location>
</feature>
<dbReference type="GO" id="GO:0003743">
    <property type="term" value="F:translation initiation factor activity"/>
    <property type="evidence" value="ECO:0007669"/>
    <property type="project" value="UniProtKB-KW"/>
</dbReference>
<feature type="region of interest" description="Disordered" evidence="3">
    <location>
        <begin position="428"/>
        <end position="699"/>
    </location>
</feature>
<dbReference type="PANTHER" id="PTHR23236:SF2">
    <property type="entry name" value="EUKARYOTIC TRANSLATION INITIATION FACTOR 4B"/>
    <property type="match status" value="1"/>
</dbReference>
<name>A0AA35U174_GEOBA</name>
<keyword evidence="1 2" id="KW-0694">RNA-binding</keyword>
<feature type="compositionally biased region" description="Basic residues" evidence="3">
    <location>
        <begin position="12"/>
        <end position="22"/>
    </location>
</feature>
<reference evidence="5" key="1">
    <citation type="submission" date="2023-03" db="EMBL/GenBank/DDBJ databases">
        <authorList>
            <person name="Steffen K."/>
            <person name="Cardenas P."/>
        </authorList>
    </citation>
    <scope>NUCLEOTIDE SEQUENCE</scope>
</reference>
<dbReference type="InterPro" id="IPR012677">
    <property type="entry name" value="Nucleotide-bd_a/b_plait_sf"/>
</dbReference>
<protein>
    <submittedName>
        <fullName evidence="5">Eukaryotic translation initiation factor 4B</fullName>
    </submittedName>
</protein>
<feature type="compositionally biased region" description="Basic and acidic residues" evidence="3">
    <location>
        <begin position="428"/>
        <end position="454"/>
    </location>
</feature>
<comment type="caution">
    <text evidence="5">The sequence shown here is derived from an EMBL/GenBank/DDBJ whole genome shotgun (WGS) entry which is preliminary data.</text>
</comment>
<dbReference type="PANTHER" id="PTHR23236">
    <property type="entry name" value="EUKARYOTIC TRANSLATION INITIATION FACTOR 4B/4H"/>
    <property type="match status" value="1"/>
</dbReference>
<feature type="region of interest" description="Disordered" evidence="3">
    <location>
        <begin position="1"/>
        <end position="90"/>
    </location>
</feature>
<dbReference type="EMBL" id="CASHTH010004500">
    <property type="protein sequence ID" value="CAI8058280.1"/>
    <property type="molecule type" value="Genomic_DNA"/>
</dbReference>
<evidence type="ECO:0000313" key="6">
    <source>
        <dbReference type="Proteomes" id="UP001174909"/>
    </source>
</evidence>
<feature type="compositionally biased region" description="Basic and acidic residues" evidence="3">
    <location>
        <begin position="466"/>
        <end position="578"/>
    </location>
</feature>
<evidence type="ECO:0000256" key="3">
    <source>
        <dbReference type="SAM" id="MobiDB-lite"/>
    </source>
</evidence>
<feature type="domain" description="RRM" evidence="4">
    <location>
        <begin position="104"/>
        <end position="198"/>
    </location>
</feature>
<evidence type="ECO:0000256" key="1">
    <source>
        <dbReference type="ARBA" id="ARBA00022884"/>
    </source>
</evidence>
<feature type="compositionally biased region" description="Basic and acidic residues" evidence="3">
    <location>
        <begin position="630"/>
        <end position="664"/>
    </location>
</feature>
<evidence type="ECO:0000313" key="5">
    <source>
        <dbReference type="EMBL" id="CAI8058280.1"/>
    </source>
</evidence>
<dbReference type="AlphaFoldDB" id="A0AA35U174"/>
<evidence type="ECO:0000256" key="2">
    <source>
        <dbReference type="PROSITE-ProRule" id="PRU00176"/>
    </source>
</evidence>
<dbReference type="SMART" id="SM00360">
    <property type="entry name" value="RRM"/>
    <property type="match status" value="1"/>
</dbReference>
<keyword evidence="5" id="KW-0648">Protein biosynthesis</keyword>
<dbReference type="InterPro" id="IPR035979">
    <property type="entry name" value="RBD_domain_sf"/>
</dbReference>